<evidence type="ECO:0000313" key="1">
    <source>
        <dbReference type="EMBL" id="MDE1480375.1"/>
    </source>
</evidence>
<evidence type="ECO:0000313" key="2">
    <source>
        <dbReference type="Proteomes" id="UP001222434"/>
    </source>
</evidence>
<reference evidence="1" key="2">
    <citation type="journal article" date="2022" name="J. Evol. Biol.">
        <title>Pre- and post-association barriers to host switching in sympatric mutualists.</title>
        <authorList>
            <person name="Dinges Z.M."/>
            <person name="Phillips R.K."/>
            <person name="Lively C.M."/>
            <person name="Bashey F."/>
        </authorList>
    </citation>
    <scope>NUCLEOTIDE SEQUENCE</scope>
    <source>
        <strain evidence="1">MC_266_E_2016</strain>
    </source>
</reference>
<dbReference type="InterPro" id="IPR015424">
    <property type="entry name" value="PyrdxlP-dep_Trfase"/>
</dbReference>
<protein>
    <submittedName>
        <fullName evidence="1">Uncharacterized protein</fullName>
    </submittedName>
</protein>
<sequence length="94" mass="10931">MKDKPHYLIDAINRYLPHVFDMNITDSGIHMVCRLKDGFNEEEIITKCRQLNLGAQPLSRYCIHSFSDKAILFGYAAHTPTEINENIKRLANFY</sequence>
<dbReference type="SUPFAM" id="SSF53383">
    <property type="entry name" value="PLP-dependent transferases"/>
    <property type="match status" value="1"/>
</dbReference>
<gene>
    <name evidence="1" type="ORF">KKJ01_19685</name>
</gene>
<dbReference type="InterPro" id="IPR051446">
    <property type="entry name" value="HTH_trans_reg/aminotransferase"/>
</dbReference>
<dbReference type="Proteomes" id="UP001222434">
    <property type="component" value="Unassembled WGS sequence"/>
</dbReference>
<dbReference type="AlphaFoldDB" id="A0AAJ1JAZ5"/>
<dbReference type="PANTHER" id="PTHR46577:SF1">
    <property type="entry name" value="HTH-TYPE TRANSCRIPTIONAL REGULATORY PROTEIN GABR"/>
    <property type="match status" value="1"/>
</dbReference>
<name>A0AAJ1JAZ5_XENBV</name>
<proteinExistence type="predicted"/>
<accession>A0AAJ1JAZ5</accession>
<dbReference type="EMBL" id="JAILSO010000122">
    <property type="protein sequence ID" value="MDE1480375.1"/>
    <property type="molecule type" value="Genomic_DNA"/>
</dbReference>
<organism evidence="1 2">
    <name type="scientific">Xenorhabdus bovienii</name>
    <name type="common">Xenorhabdus nematophila subsp. bovienii</name>
    <dbReference type="NCBI Taxonomy" id="40576"/>
    <lineage>
        <taxon>Bacteria</taxon>
        <taxon>Pseudomonadati</taxon>
        <taxon>Pseudomonadota</taxon>
        <taxon>Gammaproteobacteria</taxon>
        <taxon>Enterobacterales</taxon>
        <taxon>Morganellaceae</taxon>
        <taxon>Xenorhabdus</taxon>
    </lineage>
</organism>
<dbReference type="PANTHER" id="PTHR46577">
    <property type="entry name" value="HTH-TYPE TRANSCRIPTIONAL REGULATORY PROTEIN GABR"/>
    <property type="match status" value="1"/>
</dbReference>
<dbReference type="Gene3D" id="3.90.1150.10">
    <property type="entry name" value="Aspartate Aminotransferase, domain 1"/>
    <property type="match status" value="1"/>
</dbReference>
<dbReference type="RefSeq" id="WP_274713774.1">
    <property type="nucleotide sequence ID" value="NZ_JAILSO010000122.1"/>
</dbReference>
<dbReference type="InterPro" id="IPR015422">
    <property type="entry name" value="PyrdxlP-dep_Trfase_small"/>
</dbReference>
<comment type="caution">
    <text evidence="1">The sequence shown here is derived from an EMBL/GenBank/DDBJ whole genome shotgun (WGS) entry which is preliminary data.</text>
</comment>
<reference evidence="1" key="1">
    <citation type="submission" date="2021-08" db="EMBL/GenBank/DDBJ databases">
        <authorList>
            <person name="Papudeshi B."/>
            <person name="Bashey-Visser F."/>
        </authorList>
    </citation>
    <scope>NUCLEOTIDE SEQUENCE</scope>
    <source>
        <strain evidence="1">MC_266_E_2016</strain>
    </source>
</reference>